<comment type="function">
    <text evidence="1">Catalyzes the methylation of 5-carboxymethoxyuridine (cmo5U) to form 5-methoxycarbonylmethoxyuridine (mcmo5U) at position 34 in tRNAs.</text>
</comment>
<dbReference type="GO" id="GO:0097697">
    <property type="term" value="F:tRNA (5-carboxymethoxyuridine(34)-5-O)-methyltransferase activity"/>
    <property type="evidence" value="ECO:0007669"/>
    <property type="project" value="UniProtKB-UniRule"/>
</dbReference>
<dbReference type="RefSeq" id="WP_008949415.1">
    <property type="nucleotide sequence ID" value="NZ_AHTH01000005.1"/>
</dbReference>
<feature type="domain" description="Methyltransferase type 12" evidence="2">
    <location>
        <begin position="53"/>
        <end position="150"/>
    </location>
</feature>
<evidence type="ECO:0000313" key="4">
    <source>
        <dbReference type="Proteomes" id="UP000012046"/>
    </source>
</evidence>
<protein>
    <recommendedName>
        <fullName evidence="1">tRNA 5-carboxymethoxyuridine methyltransferase</fullName>
        <ecNumber evidence="1">2.1.1.-</ecNumber>
    </recommendedName>
    <alternativeName>
        <fullName evidence="1">cmo5U methyltransferase</fullName>
    </alternativeName>
</protein>
<feature type="binding site" evidence="1">
    <location>
        <position position="124"/>
    </location>
    <ligand>
        <name>S-adenosyl-L-methionine</name>
        <dbReference type="ChEBI" id="CHEBI:59789"/>
    </ligand>
</feature>
<accession>H3ZAN1</accession>
<reference evidence="3 4" key="1">
    <citation type="journal article" date="2012" name="J. Bacteriol.">
        <title>Genome Sequence of Extracellular-Protease-Producing Alishewanella jeotgali Isolated from Traditional Korean Fermented Seafood.</title>
        <authorList>
            <person name="Jung J."/>
            <person name="Chun J."/>
            <person name="Park W."/>
        </authorList>
    </citation>
    <scope>NUCLEOTIDE SEQUENCE [LARGE SCALE GENOMIC DNA]</scope>
    <source>
        <strain evidence="3 4">KCTC 22429</strain>
    </source>
</reference>
<dbReference type="eggNOG" id="COG2227">
    <property type="taxonomic scope" value="Bacteria"/>
</dbReference>
<feature type="binding site" evidence="1">
    <location>
        <position position="77"/>
    </location>
    <ligand>
        <name>S-adenosyl-L-methionine</name>
        <dbReference type="ChEBI" id="CHEBI:59789"/>
    </ligand>
</feature>
<dbReference type="AlphaFoldDB" id="H3ZAN1"/>
<comment type="caution">
    <text evidence="1">Lacks conserved residue(s) required for the propagation of feature annotation.</text>
</comment>
<dbReference type="HAMAP" id="MF_02057">
    <property type="entry name" value="tRNA_methyltr_CmoM"/>
    <property type="match status" value="1"/>
</dbReference>
<dbReference type="GO" id="GO:0006400">
    <property type="term" value="P:tRNA modification"/>
    <property type="evidence" value="ECO:0007669"/>
    <property type="project" value="UniProtKB-UniRule"/>
</dbReference>
<feature type="binding site" evidence="1">
    <location>
        <position position="32"/>
    </location>
    <ligand>
        <name>S-adenosyl-L-methionine</name>
        <dbReference type="ChEBI" id="CHEBI:59789"/>
    </ligand>
</feature>
<feature type="binding site" evidence="1">
    <location>
        <begin position="56"/>
        <end position="57"/>
    </location>
    <ligand>
        <name>S-adenosyl-L-methionine</name>
        <dbReference type="ChEBI" id="CHEBI:59789"/>
    </ligand>
</feature>
<comment type="similarity">
    <text evidence="1">Belongs to the class I-like SAM-binding methyltransferase superfamily. CmoM family.</text>
</comment>
<name>H3ZAN1_9ALTE</name>
<evidence type="ECO:0000256" key="1">
    <source>
        <dbReference type="HAMAP-Rule" id="MF_02057"/>
    </source>
</evidence>
<keyword evidence="1" id="KW-0819">tRNA processing</keyword>
<organism evidence="3 4">
    <name type="scientific">Alishewanella jeotgali KCTC 22429</name>
    <dbReference type="NCBI Taxonomy" id="1129374"/>
    <lineage>
        <taxon>Bacteria</taxon>
        <taxon>Pseudomonadati</taxon>
        <taxon>Pseudomonadota</taxon>
        <taxon>Gammaproteobacteria</taxon>
        <taxon>Alteromonadales</taxon>
        <taxon>Alteromonadaceae</taxon>
        <taxon>Alishewanella</taxon>
    </lineage>
</organism>
<dbReference type="InterPro" id="IPR033664">
    <property type="entry name" value="Cmo5U_methylTrfase"/>
</dbReference>
<dbReference type="PATRIC" id="fig|1129374.4.peg.386"/>
<sequence length="259" mass="28835">MSQSKPLKDRNFDNLASRFASNIYQTTKGKIRQAVLLRDLLELPELAAPTAILDVGGGQGQLALKLAALGHQLHLTDISAEMLQLAAEEAKNQGLSAQLQISQSSLQDLPQRLGGQAYPLVLCHAVLEWLAEPEAAISQLRQLVQPGGIVSLMFYNQDAHRLSNIIYGNFAYVQAGLKAKKPVRLNPQQPLSPLQVLQWCQQSGFSLLGKTGVRCFHDYLRDRSQQQSHYAELEALELQYNRQEPYASLGRYIHLLLRA</sequence>
<dbReference type="CDD" id="cd02440">
    <property type="entry name" value="AdoMet_MTases"/>
    <property type="match status" value="1"/>
</dbReference>
<comment type="catalytic activity">
    <reaction evidence="1">
        <text>5-carboxymethoxyuridine(34) in tRNA + S-adenosyl-L-methionine = 5-methoxycarbonylmethoxyuridine(34) in tRNA + S-adenosyl-L-homocysteine</text>
        <dbReference type="Rhea" id="RHEA:54080"/>
        <dbReference type="Rhea" id="RHEA-COMP:13383"/>
        <dbReference type="Rhea" id="RHEA-COMP:13781"/>
        <dbReference type="ChEBI" id="CHEBI:57856"/>
        <dbReference type="ChEBI" id="CHEBI:59789"/>
        <dbReference type="ChEBI" id="CHEBI:136879"/>
        <dbReference type="ChEBI" id="CHEBI:138053"/>
    </reaction>
</comment>
<keyword evidence="1" id="KW-0949">S-adenosyl-L-methionine</keyword>
<keyword evidence="1 3" id="KW-0808">Transferase</keyword>
<dbReference type="PANTHER" id="PTHR43861">
    <property type="entry name" value="TRANS-ACONITATE 2-METHYLTRANSFERASE-RELATED"/>
    <property type="match status" value="1"/>
</dbReference>
<dbReference type="STRING" id="1129374.AJE_01921"/>
<dbReference type="InterPro" id="IPR029063">
    <property type="entry name" value="SAM-dependent_MTases_sf"/>
</dbReference>
<dbReference type="EC" id="2.1.1.-" evidence="1"/>
<dbReference type="EMBL" id="AHTH01000005">
    <property type="protein sequence ID" value="EHR41995.1"/>
    <property type="molecule type" value="Genomic_DNA"/>
</dbReference>
<keyword evidence="1 3" id="KW-0489">Methyltransferase</keyword>
<dbReference type="Pfam" id="PF08242">
    <property type="entry name" value="Methyltransf_12"/>
    <property type="match status" value="1"/>
</dbReference>
<dbReference type="InterPro" id="IPR013217">
    <property type="entry name" value="Methyltransf_12"/>
</dbReference>
<evidence type="ECO:0000259" key="2">
    <source>
        <dbReference type="Pfam" id="PF08242"/>
    </source>
</evidence>
<dbReference type="SUPFAM" id="SSF53335">
    <property type="entry name" value="S-adenosyl-L-methionine-dependent methyltransferases"/>
    <property type="match status" value="1"/>
</dbReference>
<dbReference type="GO" id="GO:0032259">
    <property type="term" value="P:methylation"/>
    <property type="evidence" value="ECO:0007669"/>
    <property type="project" value="UniProtKB-KW"/>
</dbReference>
<dbReference type="Gene3D" id="3.40.50.150">
    <property type="entry name" value="Vaccinia Virus protein VP39"/>
    <property type="match status" value="1"/>
</dbReference>
<evidence type="ECO:0000313" key="3">
    <source>
        <dbReference type="EMBL" id="EHR41995.1"/>
    </source>
</evidence>
<gene>
    <name evidence="1" type="primary">cmoM</name>
    <name evidence="3" type="ORF">AJE_01921</name>
</gene>
<proteinExistence type="inferred from homology"/>
<comment type="caution">
    <text evidence="3">The sequence shown here is derived from an EMBL/GenBank/DDBJ whole genome shotgun (WGS) entry which is preliminary data.</text>
</comment>
<dbReference type="Proteomes" id="UP000012046">
    <property type="component" value="Unassembled WGS sequence"/>
</dbReference>
<keyword evidence="4" id="KW-1185">Reference proteome</keyword>